<feature type="transmembrane region" description="Helical" evidence="1">
    <location>
        <begin position="110"/>
        <end position="134"/>
    </location>
</feature>
<keyword evidence="3" id="KW-1185">Reference proteome</keyword>
<evidence type="ECO:0000313" key="3">
    <source>
        <dbReference type="Proteomes" id="UP000184184"/>
    </source>
</evidence>
<feature type="transmembrane region" description="Helical" evidence="1">
    <location>
        <begin position="80"/>
        <end position="98"/>
    </location>
</feature>
<organism evidence="2 3">
    <name type="scientific">Gracilibacillus kekensis</name>
    <dbReference type="NCBI Taxonomy" id="1027249"/>
    <lineage>
        <taxon>Bacteria</taxon>
        <taxon>Bacillati</taxon>
        <taxon>Bacillota</taxon>
        <taxon>Bacilli</taxon>
        <taxon>Bacillales</taxon>
        <taxon>Bacillaceae</taxon>
        <taxon>Gracilibacillus</taxon>
    </lineage>
</organism>
<sequence length="209" mass="23901">MQLGTFSNSIYTLCTWFYRLAYVNVLWILFTILGLGIFGLFPATIAMLATLRQYINKKDVPVYSTFWKYYKDEFVKSNKLGAVIMLIAIILYINTQFIKTTDLSISEFMTVTSIIMSCFYFLVICYLLASYVEFDLNVKTHIKNSILIAMYNPLPSLYIIFGFAAVYYALTYISGLGFFFSVSILGLVVLSSAKLAYRKIEKKQTALPT</sequence>
<dbReference type="InterPro" id="IPR006938">
    <property type="entry name" value="DUF624"/>
</dbReference>
<dbReference type="Proteomes" id="UP000184184">
    <property type="component" value="Unassembled WGS sequence"/>
</dbReference>
<evidence type="ECO:0000256" key="1">
    <source>
        <dbReference type="SAM" id="Phobius"/>
    </source>
</evidence>
<keyword evidence="1" id="KW-0472">Membrane</keyword>
<feature type="transmembrane region" description="Helical" evidence="1">
    <location>
        <begin position="146"/>
        <end position="170"/>
    </location>
</feature>
<dbReference type="AlphaFoldDB" id="A0A1M7PXQ9"/>
<keyword evidence="1" id="KW-0812">Transmembrane</keyword>
<protein>
    <submittedName>
        <fullName evidence="2">Uncharacterized membrane protein YesL</fullName>
    </submittedName>
</protein>
<keyword evidence="1" id="KW-1133">Transmembrane helix</keyword>
<evidence type="ECO:0000313" key="2">
    <source>
        <dbReference type="EMBL" id="SHN22425.1"/>
    </source>
</evidence>
<dbReference type="STRING" id="1027249.SAMN05216179_2561"/>
<dbReference type="OrthoDB" id="2182676at2"/>
<dbReference type="RefSeq" id="WP_073202237.1">
    <property type="nucleotide sequence ID" value="NZ_FRCZ01000005.1"/>
</dbReference>
<dbReference type="EMBL" id="FRCZ01000005">
    <property type="protein sequence ID" value="SHN22425.1"/>
    <property type="molecule type" value="Genomic_DNA"/>
</dbReference>
<dbReference type="Pfam" id="PF04854">
    <property type="entry name" value="DUF624"/>
    <property type="match status" value="1"/>
</dbReference>
<name>A0A1M7PXQ9_9BACI</name>
<gene>
    <name evidence="2" type="ORF">SAMN05216179_2561</name>
</gene>
<feature type="transmembrane region" description="Helical" evidence="1">
    <location>
        <begin position="25"/>
        <end position="49"/>
    </location>
</feature>
<reference evidence="2 3" key="1">
    <citation type="submission" date="2016-11" db="EMBL/GenBank/DDBJ databases">
        <authorList>
            <person name="Jaros S."/>
            <person name="Januszkiewicz K."/>
            <person name="Wedrychowicz H."/>
        </authorList>
    </citation>
    <scope>NUCLEOTIDE SEQUENCE [LARGE SCALE GENOMIC DNA]</scope>
    <source>
        <strain evidence="2 3">CGMCC 1.10681</strain>
    </source>
</reference>
<accession>A0A1M7PXQ9</accession>
<proteinExistence type="predicted"/>
<feature type="transmembrane region" description="Helical" evidence="1">
    <location>
        <begin position="176"/>
        <end position="197"/>
    </location>
</feature>